<dbReference type="InterPro" id="IPR008928">
    <property type="entry name" value="6-hairpin_glycosidase_sf"/>
</dbReference>
<dbReference type="Pfam" id="PF01270">
    <property type="entry name" value="Glyco_hydro_8"/>
    <property type="match status" value="1"/>
</dbReference>
<evidence type="ECO:0000256" key="3">
    <source>
        <dbReference type="ARBA" id="ARBA00012601"/>
    </source>
</evidence>
<evidence type="ECO:0000256" key="4">
    <source>
        <dbReference type="ARBA" id="ARBA00022801"/>
    </source>
</evidence>
<evidence type="ECO:0000256" key="2">
    <source>
        <dbReference type="ARBA" id="ARBA00009209"/>
    </source>
</evidence>
<keyword evidence="6" id="KW-0326">Glycosidase</keyword>
<evidence type="ECO:0000256" key="5">
    <source>
        <dbReference type="ARBA" id="ARBA00023001"/>
    </source>
</evidence>
<evidence type="ECO:0000256" key="6">
    <source>
        <dbReference type="ARBA" id="ARBA00023295"/>
    </source>
</evidence>
<feature type="signal peptide" evidence="8">
    <location>
        <begin position="1"/>
        <end position="28"/>
    </location>
</feature>
<dbReference type="SUPFAM" id="SSF48208">
    <property type="entry name" value="Six-hairpin glycosidases"/>
    <property type="match status" value="1"/>
</dbReference>
<dbReference type="EMBL" id="SNVJ01000002">
    <property type="protein sequence ID" value="MXP62259.1"/>
    <property type="molecule type" value="Genomic_DNA"/>
</dbReference>
<keyword evidence="5" id="KW-0136">Cellulose degradation</keyword>
<dbReference type="PRINTS" id="PR00735">
    <property type="entry name" value="GLHYDRLASE8"/>
</dbReference>
<reference evidence="9 10" key="1">
    <citation type="submission" date="2019-03" db="EMBL/GenBank/DDBJ databases">
        <title>Roseomonas sp. a novel Roseomonas species isolated from Sea whip Gorgonian.</title>
        <authorList>
            <person name="Li F."/>
            <person name="Pan X."/>
            <person name="Huang S."/>
            <person name="Li Z."/>
            <person name="Meng B."/>
        </authorList>
    </citation>
    <scope>NUCLEOTIDE SEQUENCE [LARGE SCALE GENOMIC DNA]</scope>
    <source>
        <strain evidence="9 10">M0104</strain>
    </source>
</reference>
<dbReference type="AlphaFoldDB" id="A0A845BFK1"/>
<dbReference type="InterPro" id="IPR002037">
    <property type="entry name" value="Glyco_hydro_8"/>
</dbReference>
<accession>A0A845BFK1</accession>
<evidence type="ECO:0000256" key="7">
    <source>
        <dbReference type="ARBA" id="ARBA00023326"/>
    </source>
</evidence>
<keyword evidence="10" id="KW-1185">Reference proteome</keyword>
<protein>
    <recommendedName>
        <fullName evidence="3">cellulase</fullName>
        <ecNumber evidence="3">3.2.1.4</ecNumber>
    </recommendedName>
</protein>
<evidence type="ECO:0000256" key="1">
    <source>
        <dbReference type="ARBA" id="ARBA00000966"/>
    </source>
</evidence>
<organism evidence="9 10">
    <name type="scientific">Teichococcus coralli</name>
    <dbReference type="NCBI Taxonomy" id="2545983"/>
    <lineage>
        <taxon>Bacteria</taxon>
        <taxon>Pseudomonadati</taxon>
        <taxon>Pseudomonadota</taxon>
        <taxon>Alphaproteobacteria</taxon>
        <taxon>Acetobacterales</taxon>
        <taxon>Roseomonadaceae</taxon>
        <taxon>Roseomonas</taxon>
    </lineage>
</organism>
<dbReference type="Proteomes" id="UP000460715">
    <property type="component" value="Unassembled WGS sequence"/>
</dbReference>
<keyword evidence="4" id="KW-0378">Hydrolase</keyword>
<evidence type="ECO:0000256" key="8">
    <source>
        <dbReference type="SAM" id="SignalP"/>
    </source>
</evidence>
<dbReference type="GO" id="GO:0030245">
    <property type="term" value="P:cellulose catabolic process"/>
    <property type="evidence" value="ECO:0007669"/>
    <property type="project" value="UniProtKB-KW"/>
</dbReference>
<keyword evidence="7" id="KW-0119">Carbohydrate metabolism</keyword>
<sequence length="350" mass="37945">MSPLLPRRVLLAALAAPLTIPVAAPAVAAQPSATFLAAWNAFRQGFIRPEGRVVDTGNGGVSHSEGQGWAMFCAERCGDRASFDLLWNWTQHVLQRPQDRLLAWRFQPGAADAVPDRNNAADGDLFVAAALLLAGSRWGEAGYTEVGAAMARDVLRLLVREVAGLTVLLPGVHGFEEVEDVVLNPSYYAFPLVGVLARAVPDPAWLRLARDGLVLLRRARFGRWNLPPDWLALGRNDGALSLPRRWPPRFSYDAVRVPLYLRWAGLEAEPAAQAAMGFWRDHAHRGVPAWADLLSQRVAPYPASAGMRAVAGYVCDGTVPDSDPERSGGGEDYYSAVLKLLILSALSTTP</sequence>
<dbReference type="EC" id="3.2.1.4" evidence="3"/>
<evidence type="ECO:0000313" key="9">
    <source>
        <dbReference type="EMBL" id="MXP62259.1"/>
    </source>
</evidence>
<dbReference type="GO" id="GO:0008810">
    <property type="term" value="F:cellulase activity"/>
    <property type="evidence" value="ECO:0007669"/>
    <property type="project" value="UniProtKB-EC"/>
</dbReference>
<dbReference type="OrthoDB" id="9766708at2"/>
<dbReference type="InterPro" id="IPR012341">
    <property type="entry name" value="6hp_glycosidase-like_sf"/>
</dbReference>
<comment type="similarity">
    <text evidence="2">Belongs to the glycosyl hydrolase 8 (cellulase D) family.</text>
</comment>
<dbReference type="Gene3D" id="1.50.10.10">
    <property type="match status" value="1"/>
</dbReference>
<name>A0A845BFK1_9PROT</name>
<feature type="chain" id="PRO_5033047284" description="cellulase" evidence="8">
    <location>
        <begin position="29"/>
        <end position="350"/>
    </location>
</feature>
<gene>
    <name evidence="9" type="ORF">E0493_02700</name>
</gene>
<comment type="caution">
    <text evidence="9">The sequence shown here is derived from an EMBL/GenBank/DDBJ whole genome shotgun (WGS) entry which is preliminary data.</text>
</comment>
<keyword evidence="8" id="KW-0732">Signal</keyword>
<dbReference type="RefSeq" id="WP_160935380.1">
    <property type="nucleotide sequence ID" value="NZ_SNVJ01000002.1"/>
</dbReference>
<evidence type="ECO:0000313" key="10">
    <source>
        <dbReference type="Proteomes" id="UP000460715"/>
    </source>
</evidence>
<proteinExistence type="inferred from homology"/>
<comment type="catalytic activity">
    <reaction evidence="1">
        <text>Endohydrolysis of (1-&gt;4)-beta-D-glucosidic linkages in cellulose, lichenin and cereal beta-D-glucans.</text>
        <dbReference type="EC" id="3.2.1.4"/>
    </reaction>
</comment>
<keyword evidence="7" id="KW-0624">Polysaccharide degradation</keyword>